<accession>K5UFV6</accession>
<keyword evidence="3" id="KW-1185">Reference proteome</keyword>
<dbReference type="GeneID" id="18912038"/>
<dbReference type="AlphaFoldDB" id="K5UFV6"/>
<name>K5UFV6_PHACS</name>
<dbReference type="KEGG" id="pco:PHACADRAFT_202968"/>
<dbReference type="OrthoDB" id="2804090at2759"/>
<protein>
    <submittedName>
        <fullName evidence="2">Uncharacterized protein</fullName>
    </submittedName>
</protein>
<dbReference type="EMBL" id="JH931189">
    <property type="protein sequence ID" value="EKM48316.1"/>
    <property type="molecule type" value="Genomic_DNA"/>
</dbReference>
<dbReference type="InParanoid" id="K5UFV6"/>
<feature type="region of interest" description="Disordered" evidence="1">
    <location>
        <begin position="191"/>
        <end position="248"/>
    </location>
</feature>
<evidence type="ECO:0000313" key="3">
    <source>
        <dbReference type="Proteomes" id="UP000008370"/>
    </source>
</evidence>
<feature type="compositionally biased region" description="Basic residues" evidence="1">
    <location>
        <begin position="57"/>
        <end position="70"/>
    </location>
</feature>
<proteinExistence type="predicted"/>
<feature type="compositionally biased region" description="Basic and acidic residues" evidence="1">
    <location>
        <begin position="40"/>
        <end position="56"/>
    </location>
</feature>
<feature type="compositionally biased region" description="Acidic residues" evidence="1">
    <location>
        <begin position="22"/>
        <end position="33"/>
    </location>
</feature>
<dbReference type="HOGENOM" id="CLU_060678_0_0_1"/>
<feature type="non-terminal residue" evidence="2">
    <location>
        <position position="385"/>
    </location>
</feature>
<reference evidence="2 3" key="1">
    <citation type="journal article" date="2012" name="BMC Genomics">
        <title>Comparative genomics of the white-rot fungi, Phanerochaete carnosa and P. chrysosporium, to elucidate the genetic basis of the distinct wood types they colonize.</title>
        <authorList>
            <person name="Suzuki H."/>
            <person name="MacDonald J."/>
            <person name="Syed K."/>
            <person name="Salamov A."/>
            <person name="Hori C."/>
            <person name="Aerts A."/>
            <person name="Henrissat B."/>
            <person name="Wiebenga A."/>
            <person name="vanKuyk P.A."/>
            <person name="Barry K."/>
            <person name="Lindquist E."/>
            <person name="LaButti K."/>
            <person name="Lapidus A."/>
            <person name="Lucas S."/>
            <person name="Coutinho P."/>
            <person name="Gong Y."/>
            <person name="Samejima M."/>
            <person name="Mahadevan R."/>
            <person name="Abou-Zaid M."/>
            <person name="de Vries R.P."/>
            <person name="Igarashi K."/>
            <person name="Yadav J.S."/>
            <person name="Grigoriev I.V."/>
            <person name="Master E.R."/>
        </authorList>
    </citation>
    <scope>NUCLEOTIDE SEQUENCE [LARGE SCALE GENOMIC DNA]</scope>
    <source>
        <strain evidence="2 3">HHB-10118-sp</strain>
    </source>
</reference>
<dbReference type="Proteomes" id="UP000008370">
    <property type="component" value="Unassembled WGS sequence"/>
</dbReference>
<evidence type="ECO:0000256" key="1">
    <source>
        <dbReference type="SAM" id="MobiDB-lite"/>
    </source>
</evidence>
<sequence>MDVDDEQQNPRPAPRLEVVYPESDEDFEDEEDDGHVSSTDLERMTQGERRNYLAHRDKVRRKYEARKKQPPPKAETEWSRCVRNARMAQRLLKRDIDSAYRGVPRPPRYGAGEEAFMEWGYYANAHLEHLWRQRKAVEAGRVRAPAPWDRRAIEPFCLPARPGQAPDGPHALAPAQPTTLPSLDVAMADSTDAASARISATEEQPLGRKNLSFKRTTQRETAPAADRQSRPGTSRTIASLAPTPPALPPYMVPATSSTTLQVDYQTEGRNFSWARGRAHANTDSGTHVVVALNKLWVPQLVVGRVDIILRPDGRFGIEDPLNWPQLYSESKPYLALIPKAPRATSDAAPLWQTPASKDFIRANDDASGGAFGYLSRVQLVALGKI</sequence>
<dbReference type="RefSeq" id="XP_007403132.1">
    <property type="nucleotide sequence ID" value="XM_007403070.1"/>
</dbReference>
<organism evidence="2 3">
    <name type="scientific">Phanerochaete carnosa (strain HHB-10118-sp)</name>
    <name type="common">White-rot fungus</name>
    <name type="synonym">Peniophora carnosa</name>
    <dbReference type="NCBI Taxonomy" id="650164"/>
    <lineage>
        <taxon>Eukaryota</taxon>
        <taxon>Fungi</taxon>
        <taxon>Dikarya</taxon>
        <taxon>Basidiomycota</taxon>
        <taxon>Agaricomycotina</taxon>
        <taxon>Agaricomycetes</taxon>
        <taxon>Polyporales</taxon>
        <taxon>Phanerochaetaceae</taxon>
        <taxon>Phanerochaete</taxon>
    </lineage>
</organism>
<gene>
    <name evidence="2" type="ORF">PHACADRAFT_202968</name>
</gene>
<feature type="region of interest" description="Disordered" evidence="1">
    <location>
        <begin position="1"/>
        <end position="78"/>
    </location>
</feature>
<evidence type="ECO:0000313" key="2">
    <source>
        <dbReference type="EMBL" id="EKM48316.1"/>
    </source>
</evidence>